<keyword evidence="3" id="KW-1185">Reference proteome</keyword>
<gene>
    <name evidence="2" type="ORF">PR048_013414</name>
</gene>
<keyword evidence="1" id="KW-0472">Membrane</keyword>
<dbReference type="EMBL" id="JARBHB010000004">
    <property type="protein sequence ID" value="KAJ8887199.1"/>
    <property type="molecule type" value="Genomic_DNA"/>
</dbReference>
<name>A0ABQ9HSX9_9NEOP</name>
<evidence type="ECO:0000313" key="3">
    <source>
        <dbReference type="Proteomes" id="UP001159363"/>
    </source>
</evidence>
<evidence type="ECO:0000313" key="2">
    <source>
        <dbReference type="EMBL" id="KAJ8887199.1"/>
    </source>
</evidence>
<comment type="caution">
    <text evidence="2">The sequence shown here is derived from an EMBL/GenBank/DDBJ whole genome shotgun (WGS) entry which is preliminary data.</text>
</comment>
<accession>A0ABQ9HSX9</accession>
<reference evidence="2 3" key="1">
    <citation type="submission" date="2023-02" db="EMBL/GenBank/DDBJ databases">
        <title>LHISI_Scaffold_Assembly.</title>
        <authorList>
            <person name="Stuart O.P."/>
            <person name="Cleave R."/>
            <person name="Magrath M.J.L."/>
            <person name="Mikheyev A.S."/>
        </authorList>
    </citation>
    <scope>NUCLEOTIDE SEQUENCE [LARGE SCALE GENOMIC DNA]</scope>
    <source>
        <strain evidence="2">Daus_M_001</strain>
        <tissue evidence="2">Leg muscle</tissue>
    </source>
</reference>
<organism evidence="2 3">
    <name type="scientific">Dryococelus australis</name>
    <dbReference type="NCBI Taxonomy" id="614101"/>
    <lineage>
        <taxon>Eukaryota</taxon>
        <taxon>Metazoa</taxon>
        <taxon>Ecdysozoa</taxon>
        <taxon>Arthropoda</taxon>
        <taxon>Hexapoda</taxon>
        <taxon>Insecta</taxon>
        <taxon>Pterygota</taxon>
        <taxon>Neoptera</taxon>
        <taxon>Polyneoptera</taxon>
        <taxon>Phasmatodea</taxon>
        <taxon>Verophasmatodea</taxon>
        <taxon>Anareolatae</taxon>
        <taxon>Phasmatidae</taxon>
        <taxon>Eurycanthinae</taxon>
        <taxon>Dryococelus</taxon>
    </lineage>
</organism>
<keyword evidence="1" id="KW-0812">Transmembrane</keyword>
<keyword evidence="1" id="KW-1133">Transmembrane helix</keyword>
<dbReference type="Proteomes" id="UP001159363">
    <property type="component" value="Chromosome X"/>
</dbReference>
<evidence type="ECO:0008006" key="4">
    <source>
        <dbReference type="Google" id="ProtNLM"/>
    </source>
</evidence>
<protein>
    <recommendedName>
        <fullName evidence="4">DDE-1 domain-containing protein</fullName>
    </recommendedName>
</protein>
<proteinExistence type="predicted"/>
<feature type="transmembrane region" description="Helical" evidence="1">
    <location>
        <begin position="31"/>
        <end position="49"/>
    </location>
</feature>
<evidence type="ECO:0000256" key="1">
    <source>
        <dbReference type="SAM" id="Phobius"/>
    </source>
</evidence>
<sequence length="104" mass="12066">MWESSMSQDFVTIATENHVILCFLPHCTHHLLPLFVTFMAPLMTIYQVGKLLRNAFLRAAVMQTAISGFEKKLEYKLLIIPLTHQAYMENCHEMKIDNPLQEQT</sequence>